<keyword evidence="2" id="KW-0560">Oxidoreductase</keyword>
<dbReference type="InterPro" id="IPR002347">
    <property type="entry name" value="SDR_fam"/>
</dbReference>
<proteinExistence type="inferred from homology"/>
<dbReference type="EMBL" id="SADE01000001">
    <property type="protein sequence ID" value="RVU39581.1"/>
    <property type="molecule type" value="Genomic_DNA"/>
</dbReference>
<sequence>MDLSQSTVLVTGANRGIGRAVTNAFHRAGVKKIYAGSRGGDTPEGAGITPIRLDITDPATIDAAARTCSDVTLLVNNAGIVRGGGPLGAPSLEGLRAEMDTNVFGTLALTRAFAPIIRDNGGGGIVALASILALAPIPQIGTYAASKAALHSLMMSLRAELDGSGVAVVSVLPALVDTDMTAGIDQQKMTPEQIAAALITGLENDETEIFPGPAETMAQGYHANPTGYAAQLAAEFRREPAE</sequence>
<dbReference type="OrthoDB" id="8477999at2"/>
<accession>A0A437QYL0</accession>
<dbReference type="InterPro" id="IPR036291">
    <property type="entry name" value="NAD(P)-bd_dom_sf"/>
</dbReference>
<evidence type="ECO:0000256" key="1">
    <source>
        <dbReference type="ARBA" id="ARBA00006484"/>
    </source>
</evidence>
<dbReference type="PRINTS" id="PR00081">
    <property type="entry name" value="GDHRDH"/>
</dbReference>
<dbReference type="Pfam" id="PF00106">
    <property type="entry name" value="adh_short"/>
    <property type="match status" value="1"/>
</dbReference>
<comment type="similarity">
    <text evidence="1 3">Belongs to the short-chain dehydrogenases/reductases (SDR) family.</text>
</comment>
<dbReference type="AlphaFoldDB" id="A0A437QYL0"/>
<dbReference type="SUPFAM" id="SSF51735">
    <property type="entry name" value="NAD(P)-binding Rossmann-fold domains"/>
    <property type="match status" value="1"/>
</dbReference>
<dbReference type="InterPro" id="IPR020904">
    <property type="entry name" value="Sc_DH/Rdtase_CS"/>
</dbReference>
<dbReference type="GO" id="GO:0016020">
    <property type="term" value="C:membrane"/>
    <property type="evidence" value="ECO:0007669"/>
    <property type="project" value="TreeGrafter"/>
</dbReference>
<protein>
    <submittedName>
        <fullName evidence="4">SDR family NAD(P)-dependent oxidoreductase</fullName>
    </submittedName>
</protein>
<name>A0A437QYL0_9PROT</name>
<dbReference type="RefSeq" id="WP_127764952.1">
    <property type="nucleotide sequence ID" value="NZ_SADE01000001.1"/>
</dbReference>
<evidence type="ECO:0000313" key="5">
    <source>
        <dbReference type="Proteomes" id="UP000287447"/>
    </source>
</evidence>
<organism evidence="4 5">
    <name type="scientific">Hwanghaeella grinnelliae</name>
    <dbReference type="NCBI Taxonomy" id="2500179"/>
    <lineage>
        <taxon>Bacteria</taxon>
        <taxon>Pseudomonadati</taxon>
        <taxon>Pseudomonadota</taxon>
        <taxon>Alphaproteobacteria</taxon>
        <taxon>Rhodospirillales</taxon>
        <taxon>Rhodospirillaceae</taxon>
        <taxon>Hwanghaeella</taxon>
    </lineage>
</organism>
<dbReference type="PANTHER" id="PTHR44196:SF1">
    <property type="entry name" value="DEHYDROGENASE_REDUCTASE SDR FAMILY MEMBER 7B"/>
    <property type="match status" value="1"/>
</dbReference>
<evidence type="ECO:0000313" key="4">
    <source>
        <dbReference type="EMBL" id="RVU39581.1"/>
    </source>
</evidence>
<dbReference type="PROSITE" id="PS00061">
    <property type="entry name" value="ADH_SHORT"/>
    <property type="match status" value="1"/>
</dbReference>
<gene>
    <name evidence="4" type="ORF">EOI86_10240</name>
</gene>
<dbReference type="PRINTS" id="PR00080">
    <property type="entry name" value="SDRFAMILY"/>
</dbReference>
<keyword evidence="5" id="KW-1185">Reference proteome</keyword>
<dbReference type="Gene3D" id="3.40.50.720">
    <property type="entry name" value="NAD(P)-binding Rossmann-like Domain"/>
    <property type="match status" value="1"/>
</dbReference>
<evidence type="ECO:0000256" key="3">
    <source>
        <dbReference type="RuleBase" id="RU000363"/>
    </source>
</evidence>
<comment type="caution">
    <text evidence="4">The sequence shown here is derived from an EMBL/GenBank/DDBJ whole genome shotgun (WGS) entry which is preliminary data.</text>
</comment>
<evidence type="ECO:0000256" key="2">
    <source>
        <dbReference type="ARBA" id="ARBA00023002"/>
    </source>
</evidence>
<reference evidence="5" key="1">
    <citation type="submission" date="2019-01" db="EMBL/GenBank/DDBJ databases">
        <title>Gri0909 isolated from a small marine red alga.</title>
        <authorList>
            <person name="Kim J."/>
            <person name="Jeong S.E."/>
            <person name="Jeon C.O."/>
        </authorList>
    </citation>
    <scope>NUCLEOTIDE SEQUENCE [LARGE SCALE GENOMIC DNA]</scope>
    <source>
        <strain evidence="5">Gri0909</strain>
    </source>
</reference>
<dbReference type="PANTHER" id="PTHR44196">
    <property type="entry name" value="DEHYDROGENASE/REDUCTASE SDR FAMILY MEMBER 7B"/>
    <property type="match status" value="1"/>
</dbReference>
<dbReference type="Proteomes" id="UP000287447">
    <property type="component" value="Unassembled WGS sequence"/>
</dbReference>
<dbReference type="GO" id="GO:0016491">
    <property type="term" value="F:oxidoreductase activity"/>
    <property type="evidence" value="ECO:0007669"/>
    <property type="project" value="UniProtKB-KW"/>
</dbReference>